<dbReference type="SMART" id="SM00387">
    <property type="entry name" value="HATPase_c"/>
    <property type="match status" value="1"/>
</dbReference>
<dbReference type="InterPro" id="IPR001789">
    <property type="entry name" value="Sig_transdc_resp-reg_receiver"/>
</dbReference>
<dbReference type="SUPFAM" id="SSF52172">
    <property type="entry name" value="CheY-like"/>
    <property type="match status" value="1"/>
</dbReference>
<dbReference type="InterPro" id="IPR011006">
    <property type="entry name" value="CheY-like_superfamily"/>
</dbReference>
<gene>
    <name evidence="10" type="ORF">ACFQ27_15360</name>
</gene>
<dbReference type="Pfam" id="PF02518">
    <property type="entry name" value="HATPase_c"/>
    <property type="match status" value="1"/>
</dbReference>
<accession>A0ABW3T544</accession>
<evidence type="ECO:0000256" key="6">
    <source>
        <dbReference type="PROSITE-ProRule" id="PRU00169"/>
    </source>
</evidence>
<dbReference type="InterPro" id="IPR036097">
    <property type="entry name" value="HisK_dim/P_sf"/>
</dbReference>
<evidence type="ECO:0000259" key="8">
    <source>
        <dbReference type="PROSITE" id="PS50109"/>
    </source>
</evidence>
<dbReference type="SMART" id="SM00448">
    <property type="entry name" value="REC"/>
    <property type="match status" value="1"/>
</dbReference>
<feature type="domain" description="Response regulatory" evidence="9">
    <location>
        <begin position="450"/>
        <end position="567"/>
    </location>
</feature>
<comment type="catalytic activity">
    <reaction evidence="1">
        <text>ATP + protein L-histidine = ADP + protein N-phospho-L-histidine.</text>
        <dbReference type="EC" id="2.7.13.3"/>
    </reaction>
</comment>
<dbReference type="Gene3D" id="1.10.287.130">
    <property type="match status" value="1"/>
</dbReference>
<evidence type="ECO:0000256" key="5">
    <source>
        <dbReference type="ARBA" id="ARBA00022777"/>
    </source>
</evidence>
<comment type="caution">
    <text evidence="10">The sequence shown here is derived from an EMBL/GenBank/DDBJ whole genome shotgun (WGS) entry which is preliminary data.</text>
</comment>
<keyword evidence="7" id="KW-0812">Transmembrane</keyword>
<dbReference type="Gene3D" id="3.40.50.2300">
    <property type="match status" value="1"/>
</dbReference>
<dbReference type="InterPro" id="IPR004358">
    <property type="entry name" value="Sig_transdc_His_kin-like_C"/>
</dbReference>
<dbReference type="InterPro" id="IPR005467">
    <property type="entry name" value="His_kinase_dom"/>
</dbReference>
<dbReference type="PANTHER" id="PTHR43047">
    <property type="entry name" value="TWO-COMPONENT HISTIDINE PROTEIN KINASE"/>
    <property type="match status" value="1"/>
</dbReference>
<keyword evidence="10" id="KW-0547">Nucleotide-binding</keyword>
<feature type="transmembrane region" description="Helical" evidence="7">
    <location>
        <begin position="21"/>
        <end position="42"/>
    </location>
</feature>
<sequence length="577" mass="60771">MSDSKSALIDERLDKVPRVDWEVLIIRAAIGVGAALLTLPLLGVWGALGWFSLYAAQDGATFFVTRATRRNGAMTDSQRRAYVALLFASSLIWNILTVILWRTGEEGYRMAASAIIMANLIHAVGFSFRSPASLAAMGGVPLLLWLGLPAVYGGYSGHVWLSASLAHLMLVSYMITSARANIANARALEAAEQKAIAATEAKSAFLAMVTHELRTPMNGVLGMARALQRTSLDRRQQGYVETILRSGDGLLAILNDILDISKIEAGRMDLVVEAFDLGTVGNQAVELWAESALAKRLTLTCDVSADLPPRVLGDETRVRQIIYNLVSNALKFTETGGVTLALRAAPGADGDGGVEIAVTDTGPGMSAEQVAGLFRPFVQAEAGTARRYGGTGLGLSICRKLAAMMGGDVSVESEPGKGSTFKVWLPLPAADAQEDQPAADTGELDIAALRILVADDNPVNLAVARAVLEAFGVTVEVAAHGAEALERLRLGGIDLVLMDVRMPVMDGVEAVGRIRDGQVGDANLPVIALTADGMAGEETKLKSSGFDAVQTKPVSPAALVAAIAEVLSRRDSASRAA</sequence>
<feature type="transmembrane region" description="Helical" evidence="7">
    <location>
        <begin position="81"/>
        <end position="101"/>
    </location>
</feature>
<dbReference type="Gene3D" id="3.30.565.10">
    <property type="entry name" value="Histidine kinase-like ATPase, C-terminal domain"/>
    <property type="match status" value="1"/>
</dbReference>
<feature type="domain" description="Histidine kinase" evidence="8">
    <location>
        <begin position="208"/>
        <end position="429"/>
    </location>
</feature>
<evidence type="ECO:0000313" key="10">
    <source>
        <dbReference type="EMBL" id="MFD1191968.1"/>
    </source>
</evidence>
<dbReference type="PANTHER" id="PTHR43047:SF64">
    <property type="entry name" value="HISTIDINE KINASE CONTAINING CHEY-HOMOLOGOUS RECEIVER DOMAIN AND PAS DOMAIN-RELATED"/>
    <property type="match status" value="1"/>
</dbReference>
<evidence type="ECO:0000259" key="9">
    <source>
        <dbReference type="PROSITE" id="PS50110"/>
    </source>
</evidence>
<evidence type="ECO:0000256" key="3">
    <source>
        <dbReference type="ARBA" id="ARBA00022553"/>
    </source>
</evidence>
<protein>
    <recommendedName>
        <fullName evidence="2">histidine kinase</fullName>
        <ecNumber evidence="2">2.7.13.3</ecNumber>
    </recommendedName>
</protein>
<keyword evidence="7" id="KW-0472">Membrane</keyword>
<dbReference type="Pfam" id="PF00512">
    <property type="entry name" value="HisKA"/>
    <property type="match status" value="1"/>
</dbReference>
<evidence type="ECO:0000256" key="4">
    <source>
        <dbReference type="ARBA" id="ARBA00022679"/>
    </source>
</evidence>
<keyword evidence="10" id="KW-0067">ATP-binding</keyword>
<feature type="transmembrane region" description="Helical" evidence="7">
    <location>
        <begin position="107"/>
        <end position="126"/>
    </location>
</feature>
<dbReference type="PROSITE" id="PS50109">
    <property type="entry name" value="HIS_KIN"/>
    <property type="match status" value="1"/>
</dbReference>
<dbReference type="RefSeq" id="WP_377354198.1">
    <property type="nucleotide sequence ID" value="NZ_JBHTLQ010000039.1"/>
</dbReference>
<dbReference type="GO" id="GO:0005524">
    <property type="term" value="F:ATP binding"/>
    <property type="evidence" value="ECO:0007669"/>
    <property type="project" value="UniProtKB-KW"/>
</dbReference>
<dbReference type="CDD" id="cd17546">
    <property type="entry name" value="REC_hyHK_CKI1_RcsC-like"/>
    <property type="match status" value="1"/>
</dbReference>
<keyword evidence="4" id="KW-0808">Transferase</keyword>
<dbReference type="InterPro" id="IPR036890">
    <property type="entry name" value="HATPase_C_sf"/>
</dbReference>
<dbReference type="PROSITE" id="PS50110">
    <property type="entry name" value="RESPONSE_REGULATORY"/>
    <property type="match status" value="1"/>
</dbReference>
<name>A0ABW3T544_9CAUL</name>
<dbReference type="Pfam" id="PF00072">
    <property type="entry name" value="Response_reg"/>
    <property type="match status" value="1"/>
</dbReference>
<reference evidence="11" key="1">
    <citation type="journal article" date="2019" name="Int. J. Syst. Evol. Microbiol.">
        <title>The Global Catalogue of Microorganisms (GCM) 10K type strain sequencing project: providing services to taxonomists for standard genome sequencing and annotation.</title>
        <authorList>
            <consortium name="The Broad Institute Genomics Platform"/>
            <consortium name="The Broad Institute Genome Sequencing Center for Infectious Disease"/>
            <person name="Wu L."/>
            <person name="Ma J."/>
        </authorList>
    </citation>
    <scope>NUCLEOTIDE SEQUENCE [LARGE SCALE GENOMIC DNA]</scope>
    <source>
        <strain evidence="11">CCUG 55074</strain>
    </source>
</reference>
<dbReference type="EMBL" id="JBHTLQ010000039">
    <property type="protein sequence ID" value="MFD1191968.1"/>
    <property type="molecule type" value="Genomic_DNA"/>
</dbReference>
<dbReference type="InterPro" id="IPR003594">
    <property type="entry name" value="HATPase_dom"/>
</dbReference>
<dbReference type="InterPro" id="IPR003661">
    <property type="entry name" value="HisK_dim/P_dom"/>
</dbReference>
<keyword evidence="11" id="KW-1185">Reference proteome</keyword>
<organism evidence="10 11">
    <name type="scientific">Phenylobacterium conjunctum</name>
    <dbReference type="NCBI Taxonomy" id="1298959"/>
    <lineage>
        <taxon>Bacteria</taxon>
        <taxon>Pseudomonadati</taxon>
        <taxon>Pseudomonadota</taxon>
        <taxon>Alphaproteobacteria</taxon>
        <taxon>Caulobacterales</taxon>
        <taxon>Caulobacteraceae</taxon>
        <taxon>Phenylobacterium</taxon>
    </lineage>
</organism>
<feature type="transmembrane region" description="Helical" evidence="7">
    <location>
        <begin position="133"/>
        <end position="152"/>
    </location>
</feature>
<dbReference type="SMART" id="SM00388">
    <property type="entry name" value="HisKA"/>
    <property type="match status" value="1"/>
</dbReference>
<proteinExistence type="predicted"/>
<dbReference type="SUPFAM" id="SSF55874">
    <property type="entry name" value="ATPase domain of HSP90 chaperone/DNA topoisomerase II/histidine kinase"/>
    <property type="match status" value="1"/>
</dbReference>
<dbReference type="CDD" id="cd00082">
    <property type="entry name" value="HisKA"/>
    <property type="match status" value="1"/>
</dbReference>
<keyword evidence="3 6" id="KW-0597">Phosphoprotein</keyword>
<evidence type="ECO:0000256" key="2">
    <source>
        <dbReference type="ARBA" id="ARBA00012438"/>
    </source>
</evidence>
<evidence type="ECO:0000313" key="11">
    <source>
        <dbReference type="Proteomes" id="UP001597216"/>
    </source>
</evidence>
<dbReference type="SUPFAM" id="SSF47384">
    <property type="entry name" value="Homodimeric domain of signal transducing histidine kinase"/>
    <property type="match status" value="1"/>
</dbReference>
<feature type="modified residue" description="4-aspartylphosphate" evidence="6">
    <location>
        <position position="499"/>
    </location>
</feature>
<evidence type="ECO:0000256" key="1">
    <source>
        <dbReference type="ARBA" id="ARBA00000085"/>
    </source>
</evidence>
<keyword evidence="7" id="KW-1133">Transmembrane helix</keyword>
<dbReference type="EC" id="2.7.13.3" evidence="2"/>
<dbReference type="PRINTS" id="PR00344">
    <property type="entry name" value="BCTRLSENSOR"/>
</dbReference>
<dbReference type="CDD" id="cd16922">
    <property type="entry name" value="HATPase_EvgS-ArcB-TorS-like"/>
    <property type="match status" value="1"/>
</dbReference>
<dbReference type="Proteomes" id="UP001597216">
    <property type="component" value="Unassembled WGS sequence"/>
</dbReference>
<evidence type="ECO:0000256" key="7">
    <source>
        <dbReference type="SAM" id="Phobius"/>
    </source>
</evidence>
<keyword evidence="5" id="KW-0418">Kinase</keyword>